<dbReference type="GeneID" id="39600611"/>
<feature type="binding site" evidence="5">
    <location>
        <position position="43"/>
    </location>
    <ligand>
        <name>substrate</name>
    </ligand>
</feature>
<comment type="similarity">
    <text evidence="1 3">Belongs to the scytalone dehydratase family.</text>
</comment>
<accession>A0A443HLA3</accession>
<proteinExistence type="inferred from homology"/>
<protein>
    <submittedName>
        <fullName evidence="7">Scytalone dehydratase and Cyanocinnoline inhibitor</fullName>
    </submittedName>
</protein>
<keyword evidence="2 3" id="KW-0456">Lyase</keyword>
<dbReference type="GO" id="GO:0030411">
    <property type="term" value="F:scytalone dehydratase activity"/>
    <property type="evidence" value="ECO:0007669"/>
    <property type="project" value="InterPro"/>
</dbReference>
<dbReference type="Proteomes" id="UP000283841">
    <property type="component" value="Unassembled WGS sequence"/>
</dbReference>
<feature type="active site" evidence="4">
    <location>
        <position position="78"/>
    </location>
</feature>
<reference evidence="7 8" key="1">
    <citation type="journal article" date="2018" name="Front. Microbiol.">
        <title>Genomic and genetic insights into a cosmopolitan fungus, Paecilomyces variotii (Eurotiales).</title>
        <authorList>
            <person name="Urquhart A.S."/>
            <person name="Mondo S.J."/>
            <person name="Makela M.R."/>
            <person name="Hane J.K."/>
            <person name="Wiebenga A."/>
            <person name="He G."/>
            <person name="Mihaltcheva S."/>
            <person name="Pangilinan J."/>
            <person name="Lipzen A."/>
            <person name="Barry K."/>
            <person name="de Vries R.P."/>
            <person name="Grigoriev I.V."/>
            <person name="Idnurm A."/>
        </authorList>
    </citation>
    <scope>NUCLEOTIDE SEQUENCE [LARGE SCALE GENOMIC DNA]</scope>
    <source>
        <strain evidence="7 8">CBS 101075</strain>
    </source>
</reference>
<evidence type="ECO:0000313" key="7">
    <source>
        <dbReference type="EMBL" id="RWQ92575.1"/>
    </source>
</evidence>
<evidence type="ECO:0000256" key="2">
    <source>
        <dbReference type="ARBA" id="ARBA00023239"/>
    </source>
</evidence>
<dbReference type="EMBL" id="RCNU01000012">
    <property type="protein sequence ID" value="RWQ92575.1"/>
    <property type="molecule type" value="Genomic_DNA"/>
</dbReference>
<dbReference type="RefSeq" id="XP_028482220.1">
    <property type="nucleotide sequence ID" value="XM_028631334.1"/>
</dbReference>
<evidence type="ECO:0000256" key="3">
    <source>
        <dbReference type="PIRNR" id="PIRNR024851"/>
    </source>
</evidence>
<feature type="active site" evidence="4">
    <location>
        <position position="103"/>
    </location>
</feature>
<organism evidence="7 8">
    <name type="scientific">Byssochlamys spectabilis</name>
    <name type="common">Paecilomyces variotii</name>
    <dbReference type="NCBI Taxonomy" id="264951"/>
    <lineage>
        <taxon>Eukaryota</taxon>
        <taxon>Fungi</taxon>
        <taxon>Dikarya</taxon>
        <taxon>Ascomycota</taxon>
        <taxon>Pezizomycotina</taxon>
        <taxon>Eurotiomycetes</taxon>
        <taxon>Eurotiomycetidae</taxon>
        <taxon>Eurotiales</taxon>
        <taxon>Thermoascaceae</taxon>
        <taxon>Paecilomyces</taxon>
    </lineage>
</organism>
<dbReference type="InterPro" id="IPR032710">
    <property type="entry name" value="NTF2-like_dom_sf"/>
</dbReference>
<sequence>MEQIQFEDYLAITAIVFEWADSYDTKDWDRLRNVLAPTMMVDYSIIGHDCIPEMPAEEFVEMIRSPKLLGDPLVRTQHLMGAAKYERVSETEIVGHHQIRAAHQRYANLDHTVVDEKGHGHACVKHWYKKIDGCWKLAGVCPRVYWNEHNFDKIFPQLSVEH</sequence>
<keyword evidence="8" id="KW-1185">Reference proteome</keyword>
<dbReference type="AlphaFoldDB" id="A0A443HLA3"/>
<dbReference type="VEuPathDB" id="FungiDB:C8Q69DRAFT_477633"/>
<dbReference type="SUPFAM" id="SSF54427">
    <property type="entry name" value="NTF2-like"/>
    <property type="match status" value="1"/>
</dbReference>
<dbReference type="STRING" id="264951.A0A443HLA3"/>
<dbReference type="Gene3D" id="3.10.450.50">
    <property type="match status" value="1"/>
</dbReference>
<feature type="binding site" evidence="5">
    <location>
        <position position="23"/>
    </location>
    <ligand>
        <name>substrate</name>
    </ligand>
</feature>
<evidence type="ECO:0000256" key="1">
    <source>
        <dbReference type="ARBA" id="ARBA00008584"/>
    </source>
</evidence>
<gene>
    <name evidence="7" type="ORF">C8Q69DRAFT_477633</name>
</gene>
<evidence type="ECO:0000313" key="8">
    <source>
        <dbReference type="Proteomes" id="UP000283841"/>
    </source>
</evidence>
<name>A0A443HLA3_BYSSP</name>
<dbReference type="InterPro" id="IPR049884">
    <property type="entry name" value="Scytalone_dh"/>
</dbReference>
<dbReference type="InterPro" id="IPR004235">
    <property type="entry name" value="Scytalone_dehydratase"/>
</dbReference>
<dbReference type="PIRSF" id="PIRSF024851">
    <property type="entry name" value="SCD1"/>
    <property type="match status" value="1"/>
</dbReference>
<dbReference type="GO" id="GO:0006582">
    <property type="term" value="P:melanin metabolic process"/>
    <property type="evidence" value="ECO:0007669"/>
    <property type="project" value="InterPro"/>
</dbReference>
<comment type="caution">
    <text evidence="7">The sequence shown here is derived from an EMBL/GenBank/DDBJ whole genome shotgun (WGS) entry which is preliminary data.</text>
</comment>
<evidence type="ECO:0000256" key="5">
    <source>
        <dbReference type="PIRSR" id="PIRSR024851-51"/>
    </source>
</evidence>
<dbReference type="Pfam" id="PF02982">
    <property type="entry name" value="Scytalone_dh"/>
    <property type="match status" value="1"/>
</dbReference>
<evidence type="ECO:0000256" key="4">
    <source>
        <dbReference type="PIRSR" id="PIRSR024851-50"/>
    </source>
</evidence>
<evidence type="ECO:0000259" key="6">
    <source>
        <dbReference type="Pfam" id="PF02982"/>
    </source>
</evidence>
<feature type="domain" description="Scytalone dehydratase-like" evidence="6">
    <location>
        <begin position="4"/>
        <end position="156"/>
    </location>
</feature>